<dbReference type="InterPro" id="IPR003838">
    <property type="entry name" value="ABC3_permease_C"/>
</dbReference>
<evidence type="ECO:0000256" key="7">
    <source>
        <dbReference type="SAM" id="Phobius"/>
    </source>
</evidence>
<evidence type="ECO:0000256" key="5">
    <source>
        <dbReference type="ARBA" id="ARBA00023136"/>
    </source>
</evidence>
<evidence type="ECO:0000259" key="8">
    <source>
        <dbReference type="Pfam" id="PF02687"/>
    </source>
</evidence>
<reference evidence="11" key="1">
    <citation type="journal article" date="2019" name="Int. J. Syst. Evol. Microbiol.">
        <title>The Global Catalogue of Microorganisms (GCM) 10K type strain sequencing project: providing services to taxonomists for standard genome sequencing and annotation.</title>
        <authorList>
            <consortium name="The Broad Institute Genomics Platform"/>
            <consortium name="The Broad Institute Genome Sequencing Center for Infectious Disease"/>
            <person name="Wu L."/>
            <person name="Ma J."/>
        </authorList>
    </citation>
    <scope>NUCLEOTIDE SEQUENCE [LARGE SCALE GENOMIC DNA]</scope>
    <source>
        <strain evidence="11">CCM 8749</strain>
    </source>
</reference>
<evidence type="ECO:0000256" key="2">
    <source>
        <dbReference type="ARBA" id="ARBA00022475"/>
    </source>
</evidence>
<evidence type="ECO:0000256" key="6">
    <source>
        <dbReference type="ARBA" id="ARBA00038076"/>
    </source>
</evidence>
<comment type="caution">
    <text evidence="10">The sequence shown here is derived from an EMBL/GenBank/DDBJ whole genome shotgun (WGS) entry which is preliminary data.</text>
</comment>
<evidence type="ECO:0000256" key="4">
    <source>
        <dbReference type="ARBA" id="ARBA00022989"/>
    </source>
</evidence>
<dbReference type="Proteomes" id="UP001596250">
    <property type="component" value="Unassembled WGS sequence"/>
</dbReference>
<proteinExistence type="inferred from homology"/>
<dbReference type="PANTHER" id="PTHR30572:SF4">
    <property type="entry name" value="ABC TRANSPORTER PERMEASE YTRF"/>
    <property type="match status" value="1"/>
</dbReference>
<dbReference type="EMBL" id="JBHSQV010000032">
    <property type="protein sequence ID" value="MFC5985806.1"/>
    <property type="molecule type" value="Genomic_DNA"/>
</dbReference>
<dbReference type="InterPro" id="IPR025857">
    <property type="entry name" value="MacB_PCD"/>
</dbReference>
<accession>A0ABW1IL67</accession>
<keyword evidence="5 7" id="KW-0472">Membrane</keyword>
<dbReference type="PANTHER" id="PTHR30572">
    <property type="entry name" value="MEMBRANE COMPONENT OF TRANSPORTER-RELATED"/>
    <property type="match status" value="1"/>
</dbReference>
<sequence>MKWKDQFRFVRQNMKKNRSRIFMTVLAAAMGCSFLIVLASVGFGLQKSVVSEVTEDSLLTEIEVYGRIEEGTYHELTREDVKWFESLEDVKSVTRRKGVSAEIESQVGDVTLTGSAVSVDFPSELNGTVELEAGGLPSDGDEIWVGYHFADQLIQQQQIDEIDELVGKPIQLVVFGEYTDDESEVREHTVFNLKVAGVLTKPSREYLQDHTIYLSESTLSAIDSYLISVSPEVELEEQSAVIENTAYDRVNIYADDVENVKHITKQLDDRSYSTYSIVNEMKEINSIFLIMKIGLIFVGTIAVIIASIGIYNTMTMAVTERTQEIGIMKAIGAHPRTIKRIFLIESGTIGLIGACIGTIVSYGISMAVNAAFPLMMREFLDTKPPEGLIFSDIPLSLTLICVGISFIVAVLSGMRPAVKATKIDVLKALRRDI</sequence>
<evidence type="ECO:0000256" key="3">
    <source>
        <dbReference type="ARBA" id="ARBA00022692"/>
    </source>
</evidence>
<keyword evidence="3 7" id="KW-0812">Transmembrane</keyword>
<keyword evidence="11" id="KW-1185">Reference proteome</keyword>
<evidence type="ECO:0000313" key="11">
    <source>
        <dbReference type="Proteomes" id="UP001596250"/>
    </source>
</evidence>
<dbReference type="RefSeq" id="WP_379893019.1">
    <property type="nucleotide sequence ID" value="NZ_CBCSCT010000013.1"/>
</dbReference>
<evidence type="ECO:0000313" key="10">
    <source>
        <dbReference type="EMBL" id="MFC5985806.1"/>
    </source>
</evidence>
<comment type="subcellular location">
    <subcellularLocation>
        <location evidence="1">Cell membrane</location>
        <topology evidence="1">Multi-pass membrane protein</topology>
    </subcellularLocation>
</comment>
<dbReference type="Pfam" id="PF02687">
    <property type="entry name" value="FtsX"/>
    <property type="match status" value="1"/>
</dbReference>
<comment type="similarity">
    <text evidence="6">Belongs to the ABC-4 integral membrane protein family.</text>
</comment>
<evidence type="ECO:0000256" key="1">
    <source>
        <dbReference type="ARBA" id="ARBA00004651"/>
    </source>
</evidence>
<dbReference type="InterPro" id="IPR050250">
    <property type="entry name" value="Macrolide_Exporter_MacB"/>
</dbReference>
<keyword evidence="2" id="KW-1003">Cell membrane</keyword>
<feature type="domain" description="ABC3 transporter permease C-terminal" evidence="8">
    <location>
        <begin position="296"/>
        <end position="424"/>
    </location>
</feature>
<feature type="domain" description="MacB-like periplasmic core" evidence="9">
    <location>
        <begin position="22"/>
        <end position="240"/>
    </location>
</feature>
<organism evidence="10 11">
    <name type="scientific">Marinicrinis lubricantis</name>
    <dbReference type="NCBI Taxonomy" id="2086470"/>
    <lineage>
        <taxon>Bacteria</taxon>
        <taxon>Bacillati</taxon>
        <taxon>Bacillota</taxon>
        <taxon>Bacilli</taxon>
        <taxon>Bacillales</taxon>
        <taxon>Paenibacillaceae</taxon>
    </lineage>
</organism>
<feature type="transmembrane region" description="Helical" evidence="7">
    <location>
        <begin position="287"/>
        <end position="311"/>
    </location>
</feature>
<dbReference type="Pfam" id="PF12704">
    <property type="entry name" value="MacB_PCD"/>
    <property type="match status" value="1"/>
</dbReference>
<feature type="transmembrane region" description="Helical" evidence="7">
    <location>
        <begin position="349"/>
        <end position="373"/>
    </location>
</feature>
<evidence type="ECO:0000259" key="9">
    <source>
        <dbReference type="Pfam" id="PF12704"/>
    </source>
</evidence>
<dbReference type="PROSITE" id="PS51257">
    <property type="entry name" value="PROKAR_LIPOPROTEIN"/>
    <property type="match status" value="1"/>
</dbReference>
<gene>
    <name evidence="10" type="ORF">ACFPXP_05100</name>
</gene>
<feature type="transmembrane region" description="Helical" evidence="7">
    <location>
        <begin position="393"/>
        <end position="412"/>
    </location>
</feature>
<feature type="transmembrane region" description="Helical" evidence="7">
    <location>
        <begin position="21"/>
        <end position="45"/>
    </location>
</feature>
<protein>
    <submittedName>
        <fullName evidence="10">ABC transporter permease</fullName>
    </submittedName>
</protein>
<keyword evidence="4 7" id="KW-1133">Transmembrane helix</keyword>
<name>A0ABW1IL67_9BACL</name>